<dbReference type="EMBL" id="CAMGYJ010000009">
    <property type="protein sequence ID" value="CAI0471437.1"/>
    <property type="molecule type" value="Genomic_DNA"/>
</dbReference>
<dbReference type="Pfam" id="PF19055">
    <property type="entry name" value="ABC2_membrane_7"/>
    <property type="match status" value="2"/>
</dbReference>
<comment type="subcellular location">
    <subcellularLocation>
        <location evidence="1">Membrane</location>
        <topology evidence="1">Multi-pass membrane protein</topology>
    </subcellularLocation>
</comment>
<dbReference type="GO" id="GO:0016020">
    <property type="term" value="C:membrane"/>
    <property type="evidence" value="ECO:0007669"/>
    <property type="project" value="UniProtKB-SubCell"/>
</dbReference>
<keyword evidence="4 6" id="KW-1133">Transmembrane helix</keyword>
<gene>
    <name evidence="8" type="ORF">LITE_LOCUS38900</name>
</gene>
<keyword evidence="5 6" id="KW-0472">Membrane</keyword>
<feature type="transmembrane region" description="Helical" evidence="6">
    <location>
        <begin position="269"/>
        <end position="289"/>
    </location>
</feature>
<comment type="caution">
    <text evidence="8">The sequence shown here is derived from an EMBL/GenBank/DDBJ whole genome shotgun (WGS) entry which is preliminary data.</text>
</comment>
<dbReference type="InterPro" id="IPR050352">
    <property type="entry name" value="ABCG_transporters"/>
</dbReference>
<feature type="domain" description="ABC transporter family G" evidence="7">
    <location>
        <begin position="199"/>
        <end position="297"/>
    </location>
</feature>
<keyword evidence="2" id="KW-0813">Transport</keyword>
<accession>A0AAV0PLT1</accession>
<feature type="transmembrane region" description="Helical" evidence="6">
    <location>
        <begin position="240"/>
        <end position="257"/>
    </location>
</feature>
<feature type="transmembrane region" description="Helical" evidence="6">
    <location>
        <begin position="194"/>
        <end position="212"/>
    </location>
</feature>
<evidence type="ECO:0000313" key="9">
    <source>
        <dbReference type="Proteomes" id="UP001154282"/>
    </source>
</evidence>
<reference evidence="8" key="1">
    <citation type="submission" date="2022-08" db="EMBL/GenBank/DDBJ databases">
        <authorList>
            <person name="Gutierrez-Valencia J."/>
        </authorList>
    </citation>
    <scope>NUCLEOTIDE SEQUENCE</scope>
</reference>
<evidence type="ECO:0000256" key="1">
    <source>
        <dbReference type="ARBA" id="ARBA00004141"/>
    </source>
</evidence>
<feature type="domain" description="ABC transporter family G" evidence="7">
    <location>
        <begin position="1"/>
        <end position="78"/>
    </location>
</feature>
<dbReference type="GO" id="GO:0140359">
    <property type="term" value="F:ABC-type transporter activity"/>
    <property type="evidence" value="ECO:0007669"/>
    <property type="project" value="InterPro"/>
</dbReference>
<name>A0AAV0PLT1_9ROSI</name>
<protein>
    <recommendedName>
        <fullName evidence="7">ABC transporter family G domain-containing protein</fullName>
    </recommendedName>
</protein>
<keyword evidence="9" id="KW-1185">Reference proteome</keyword>
<dbReference type="PANTHER" id="PTHR48041:SF35">
    <property type="entry name" value="ABC TRANSPORTER DOMAIN-CONTAINING PROTEIN"/>
    <property type="match status" value="1"/>
</dbReference>
<dbReference type="Proteomes" id="UP001154282">
    <property type="component" value="Unassembled WGS sequence"/>
</dbReference>
<evidence type="ECO:0000256" key="2">
    <source>
        <dbReference type="ARBA" id="ARBA00022448"/>
    </source>
</evidence>
<proteinExistence type="predicted"/>
<sequence>MFDDFILLAKGGLTVYHGPTKKVEEYFSGIGIVVPDRVTPPDHYIDILEGIIKPSNNMTHEELPVRWMLHNGYTLHKDQVHLNFLQSKDLSNRRNPSILRQYRYYLGRVTKQRLREARLQAADLLILLLAGACLGTLAKVDDETFGSTGYTYTVIAVCKLTIDKISLSGWYVQVSFYSKNFQNLVESNIELSKLLFLHAALLCMISALRSFSLDKLHYMRESASGISSLAYFLSKDTLDLFNTILKPLVYLSMFYFFNSPRSTFEDNYVVLLCLVYCVTGLAYIFAIYLEPSSAQLVRSS</sequence>
<evidence type="ECO:0000256" key="3">
    <source>
        <dbReference type="ARBA" id="ARBA00022692"/>
    </source>
</evidence>
<organism evidence="8 9">
    <name type="scientific">Linum tenue</name>
    <dbReference type="NCBI Taxonomy" id="586396"/>
    <lineage>
        <taxon>Eukaryota</taxon>
        <taxon>Viridiplantae</taxon>
        <taxon>Streptophyta</taxon>
        <taxon>Embryophyta</taxon>
        <taxon>Tracheophyta</taxon>
        <taxon>Spermatophyta</taxon>
        <taxon>Magnoliopsida</taxon>
        <taxon>eudicotyledons</taxon>
        <taxon>Gunneridae</taxon>
        <taxon>Pentapetalae</taxon>
        <taxon>rosids</taxon>
        <taxon>fabids</taxon>
        <taxon>Malpighiales</taxon>
        <taxon>Linaceae</taxon>
        <taxon>Linum</taxon>
    </lineage>
</organism>
<evidence type="ECO:0000259" key="7">
    <source>
        <dbReference type="Pfam" id="PF19055"/>
    </source>
</evidence>
<dbReference type="AlphaFoldDB" id="A0AAV0PLT1"/>
<evidence type="ECO:0000256" key="5">
    <source>
        <dbReference type="ARBA" id="ARBA00023136"/>
    </source>
</evidence>
<evidence type="ECO:0000256" key="4">
    <source>
        <dbReference type="ARBA" id="ARBA00022989"/>
    </source>
</evidence>
<dbReference type="PANTHER" id="PTHR48041">
    <property type="entry name" value="ABC TRANSPORTER G FAMILY MEMBER 28"/>
    <property type="match status" value="1"/>
</dbReference>
<evidence type="ECO:0000256" key="6">
    <source>
        <dbReference type="SAM" id="Phobius"/>
    </source>
</evidence>
<evidence type="ECO:0000313" key="8">
    <source>
        <dbReference type="EMBL" id="CAI0471437.1"/>
    </source>
</evidence>
<dbReference type="InterPro" id="IPR043926">
    <property type="entry name" value="ABCG_dom"/>
</dbReference>
<keyword evidence="3 6" id="KW-0812">Transmembrane</keyword>